<sequence length="170" mass="18038">MATQLPVRIEFRLPDGWQAAPPDEVGAPGVAFVALHPASCATEGGFTANITIAGQVRDPALTMLALADESVRRLEQNAGTVHVRSRTELGSPEAPGLTQALDILATVRGEALPLVQTQVLVSMTDVDDPTKRVVLELVLTCTAEQLDAVIGDFQEFVRTVRPAEAEAGRS</sequence>
<organism evidence="1 2">
    <name type="scientific">Actinophytocola gossypii</name>
    <dbReference type="NCBI Taxonomy" id="2812003"/>
    <lineage>
        <taxon>Bacteria</taxon>
        <taxon>Bacillati</taxon>
        <taxon>Actinomycetota</taxon>
        <taxon>Actinomycetes</taxon>
        <taxon>Pseudonocardiales</taxon>
        <taxon>Pseudonocardiaceae</taxon>
    </lineage>
</organism>
<reference evidence="1 2" key="1">
    <citation type="submission" date="2021-02" db="EMBL/GenBank/DDBJ databases">
        <title>Actinophytocola xerophila sp. nov., isolated from soil of cotton cropping field.</title>
        <authorList>
            <person name="Huang R."/>
            <person name="Chen X."/>
            <person name="Ge X."/>
            <person name="Liu W."/>
        </authorList>
    </citation>
    <scope>NUCLEOTIDE SEQUENCE [LARGE SCALE GENOMIC DNA]</scope>
    <source>
        <strain evidence="1 2">S1-96</strain>
    </source>
</reference>
<proteinExistence type="predicted"/>
<gene>
    <name evidence="1" type="ORF">JT362_10560</name>
</gene>
<comment type="caution">
    <text evidence="1">The sequence shown here is derived from an EMBL/GenBank/DDBJ whole genome shotgun (WGS) entry which is preliminary data.</text>
</comment>
<dbReference type="Gene3D" id="3.40.1000.10">
    <property type="entry name" value="Mog1/PsbP, alpha/beta/alpha sandwich"/>
    <property type="match status" value="1"/>
</dbReference>
<accession>A0ABT2J6S1</accession>
<keyword evidence="2" id="KW-1185">Reference proteome</keyword>
<evidence type="ECO:0000313" key="1">
    <source>
        <dbReference type="EMBL" id="MCT2583558.1"/>
    </source>
</evidence>
<evidence type="ECO:0008006" key="3">
    <source>
        <dbReference type="Google" id="ProtNLM"/>
    </source>
</evidence>
<dbReference type="Proteomes" id="UP001156441">
    <property type="component" value="Unassembled WGS sequence"/>
</dbReference>
<protein>
    <recommendedName>
        <fullName evidence="3">DUF1795 domain-containing protein</fullName>
    </recommendedName>
</protein>
<dbReference type="EMBL" id="JAFFZE010000009">
    <property type="protein sequence ID" value="MCT2583558.1"/>
    <property type="molecule type" value="Genomic_DNA"/>
</dbReference>
<dbReference type="RefSeq" id="WP_260190925.1">
    <property type="nucleotide sequence ID" value="NZ_JAFFZE010000009.1"/>
</dbReference>
<evidence type="ECO:0000313" key="2">
    <source>
        <dbReference type="Proteomes" id="UP001156441"/>
    </source>
</evidence>
<name>A0ABT2J6S1_9PSEU</name>